<protein>
    <submittedName>
        <fullName evidence="1">Uncharacterized protein</fullName>
    </submittedName>
</protein>
<dbReference type="AlphaFoldDB" id="A0A023BC26"/>
<sequence length="285" mass="29777">MRAQQGVLIFAAADAVLKTGSPDELLVKGMVGNMIGRIVTSAGGTLLSDPLLDYQSVPSGVSDFVNTMGPLARSVNTIALGVDPLTALENGYSPTVRTLPLSMLVSPIDSAGNAIGDETATAVNPLAAGSTVLTGSDVLPRGGALVTREGRFSLYPTTREGRFRIGPNGERIIYGPGGADLVIDPDGNRQLLGPGGIPRFVNPIGDITDDAVAQVAASGFVLPYNREAVAQTLIPRIRLRSPRSTINFYQATDGANYTPFNRGIEGLTLPKAAKKLFPTISSYVP</sequence>
<dbReference type="GeneID" id="22910979"/>
<dbReference type="VEuPathDB" id="CryptoDB:GNI_019690"/>
<name>A0A023BC26_GRENI</name>
<organism evidence="1 2">
    <name type="scientific">Gregarina niphandrodes</name>
    <name type="common">Septate eugregarine</name>
    <dbReference type="NCBI Taxonomy" id="110365"/>
    <lineage>
        <taxon>Eukaryota</taxon>
        <taxon>Sar</taxon>
        <taxon>Alveolata</taxon>
        <taxon>Apicomplexa</taxon>
        <taxon>Conoidasida</taxon>
        <taxon>Gregarinasina</taxon>
        <taxon>Eugregarinorida</taxon>
        <taxon>Gregarinidae</taxon>
        <taxon>Gregarina</taxon>
    </lineage>
</organism>
<evidence type="ECO:0000313" key="1">
    <source>
        <dbReference type="EMBL" id="EZG81193.1"/>
    </source>
</evidence>
<comment type="caution">
    <text evidence="1">The sequence shown here is derived from an EMBL/GenBank/DDBJ whole genome shotgun (WGS) entry which is preliminary data.</text>
</comment>
<keyword evidence="2" id="KW-1185">Reference proteome</keyword>
<evidence type="ECO:0000313" key="2">
    <source>
        <dbReference type="Proteomes" id="UP000019763"/>
    </source>
</evidence>
<reference evidence="1" key="1">
    <citation type="submission" date="2013-12" db="EMBL/GenBank/DDBJ databases">
        <authorList>
            <person name="Omoto C.K."/>
            <person name="Sibley D."/>
            <person name="Venepally P."/>
            <person name="Hadjithomas M."/>
            <person name="Karamycheva S."/>
            <person name="Brunk B."/>
            <person name="Roos D."/>
            <person name="Caler E."/>
            <person name="Lorenzi H."/>
        </authorList>
    </citation>
    <scope>NUCLEOTIDE SEQUENCE</scope>
</reference>
<dbReference type="RefSeq" id="XP_011134251.1">
    <property type="nucleotide sequence ID" value="XM_011135949.1"/>
</dbReference>
<dbReference type="OrthoDB" id="10069167at2759"/>
<proteinExistence type="predicted"/>
<accession>A0A023BC26</accession>
<gene>
    <name evidence="1" type="ORF">GNI_019690</name>
</gene>
<dbReference type="EMBL" id="AFNH02000143">
    <property type="protein sequence ID" value="EZG81193.1"/>
    <property type="molecule type" value="Genomic_DNA"/>
</dbReference>
<dbReference type="Proteomes" id="UP000019763">
    <property type="component" value="Unassembled WGS sequence"/>
</dbReference>